<accession>G7UUT4</accession>
<dbReference type="HOGENOM" id="CLU_020336_13_2_6"/>
<name>G7UUT4_PSEUP</name>
<sequence>MINLDVHGHNIMVDGVSTFFIDVGAGKPIVLIHGGGAGADSWGNWKDVIPALGDGFRVIAVDMLGFGHTGKPNGDFVYSQQARIRHMAAFLKALDLDAPLVVGNSMGGATALGIAVEHPELIGKLILMGSAGLNTQVHEDLKPVIHYDFTRDGMVRLVRALTTDAFVIDDALIDYRFSLATDPDTRRAYAAAMAWIREQNGLFYPEAYIRQNRVPTLVVNGKNDKVVPVSNAYKFLDLIEQSSGYIMPYCGHWAMIEHPVAFARITRDFALTAA</sequence>
<dbReference type="Gene3D" id="3.40.50.1820">
    <property type="entry name" value="alpha/beta hydrolase"/>
    <property type="match status" value="1"/>
</dbReference>
<gene>
    <name evidence="2" type="ordered locus">DSC_14565</name>
</gene>
<reference evidence="2 3" key="1">
    <citation type="journal article" date="2012" name="J. Bacteriol.">
        <title>Complete Genome Sequence of the BTEX-Degrading Bacterium Pseudoxanthomonas spadix BD-a59.</title>
        <authorList>
            <person name="Lee S.H."/>
            <person name="Jin H.M."/>
            <person name="Lee H.J."/>
            <person name="Kim J.M."/>
            <person name="Jeon C.O."/>
        </authorList>
    </citation>
    <scope>NUCLEOTIDE SEQUENCE [LARGE SCALE GENOMIC DNA]</scope>
    <source>
        <strain evidence="2 3">BD-a59</strain>
    </source>
</reference>
<dbReference type="MEROPS" id="S33.A37"/>
<proteinExistence type="predicted"/>
<evidence type="ECO:0000259" key="1">
    <source>
        <dbReference type="Pfam" id="PF00561"/>
    </source>
</evidence>
<dbReference type="KEGG" id="psd:DSC_14565"/>
<dbReference type="Proteomes" id="UP000005870">
    <property type="component" value="Chromosome"/>
</dbReference>
<dbReference type="InterPro" id="IPR029058">
    <property type="entry name" value="AB_hydrolase_fold"/>
</dbReference>
<dbReference type="Pfam" id="PF00561">
    <property type="entry name" value="Abhydrolase_1"/>
    <property type="match status" value="1"/>
</dbReference>
<evidence type="ECO:0000313" key="3">
    <source>
        <dbReference type="Proteomes" id="UP000005870"/>
    </source>
</evidence>
<evidence type="ECO:0000313" key="2">
    <source>
        <dbReference type="EMBL" id="AER57557.1"/>
    </source>
</evidence>
<dbReference type="GO" id="GO:0016787">
    <property type="term" value="F:hydrolase activity"/>
    <property type="evidence" value="ECO:0007669"/>
    <property type="project" value="UniProtKB-KW"/>
</dbReference>
<dbReference type="PRINTS" id="PR00111">
    <property type="entry name" value="ABHYDROLASE"/>
</dbReference>
<protein>
    <submittedName>
        <fullName evidence="2">Meta cleavage compound hydrolase</fullName>
    </submittedName>
</protein>
<feature type="domain" description="AB hydrolase-1" evidence="1">
    <location>
        <begin position="27"/>
        <end position="259"/>
    </location>
</feature>
<dbReference type="PANTHER" id="PTHR46438">
    <property type="entry name" value="ALPHA/BETA-HYDROLASES SUPERFAMILY PROTEIN"/>
    <property type="match status" value="1"/>
</dbReference>
<dbReference type="eggNOG" id="COG2267">
    <property type="taxonomic scope" value="Bacteria"/>
</dbReference>
<organism evidence="2 3">
    <name type="scientific">Pseudoxanthomonas spadix (strain BD-a59)</name>
    <dbReference type="NCBI Taxonomy" id="1045855"/>
    <lineage>
        <taxon>Bacteria</taxon>
        <taxon>Pseudomonadati</taxon>
        <taxon>Pseudomonadota</taxon>
        <taxon>Gammaproteobacteria</taxon>
        <taxon>Lysobacterales</taxon>
        <taxon>Lysobacteraceae</taxon>
        <taxon>Pseudoxanthomonas</taxon>
    </lineage>
</organism>
<dbReference type="AlphaFoldDB" id="G7UUT4"/>
<dbReference type="PANTHER" id="PTHR46438:SF11">
    <property type="entry name" value="LIPASE-RELATED"/>
    <property type="match status" value="1"/>
</dbReference>
<keyword evidence="3" id="KW-1185">Reference proteome</keyword>
<dbReference type="STRING" id="1045855.DSC_14565"/>
<dbReference type="RefSeq" id="WP_014161730.1">
    <property type="nucleotide sequence ID" value="NC_016147.2"/>
</dbReference>
<keyword evidence="2" id="KW-0378">Hydrolase</keyword>
<dbReference type="EMBL" id="CP003093">
    <property type="protein sequence ID" value="AER57557.1"/>
    <property type="molecule type" value="Genomic_DNA"/>
</dbReference>
<dbReference type="InterPro" id="IPR000073">
    <property type="entry name" value="AB_hydrolase_1"/>
</dbReference>
<dbReference type="SUPFAM" id="SSF53474">
    <property type="entry name" value="alpha/beta-Hydrolases"/>
    <property type="match status" value="1"/>
</dbReference>